<evidence type="ECO:0000313" key="2">
    <source>
        <dbReference type="Proteomes" id="UP000324222"/>
    </source>
</evidence>
<proteinExistence type="predicted"/>
<comment type="caution">
    <text evidence="1">The sequence shown here is derived from an EMBL/GenBank/DDBJ whole genome shotgun (WGS) entry which is preliminary data.</text>
</comment>
<protein>
    <submittedName>
        <fullName evidence="1">Uncharacterized protein</fullName>
    </submittedName>
</protein>
<accession>A0A5B7F9M8</accession>
<reference evidence="1 2" key="1">
    <citation type="submission" date="2019-05" db="EMBL/GenBank/DDBJ databases">
        <title>Another draft genome of Portunus trituberculatus and its Hox gene families provides insights of decapod evolution.</title>
        <authorList>
            <person name="Jeong J.-H."/>
            <person name="Song I."/>
            <person name="Kim S."/>
            <person name="Choi T."/>
            <person name="Kim D."/>
            <person name="Ryu S."/>
            <person name="Kim W."/>
        </authorList>
    </citation>
    <scope>NUCLEOTIDE SEQUENCE [LARGE SCALE GENOMIC DNA]</scope>
    <source>
        <tissue evidence="1">Muscle</tissue>
    </source>
</reference>
<sequence>MTFSRFSWNLLFSRVFGESEFHTSIPANFNNSSSGNIIINNNKQQQQRSGAGWRNLATTSCIPRLSLSLLTTTPSSNPSIHLNLSLSFYPSRSSTAFFFLQLWPPSFFSLLPYPLSFSPYFFLP</sequence>
<dbReference type="EMBL" id="VSRR010005242">
    <property type="protein sequence ID" value="MPC41939.1"/>
    <property type="molecule type" value="Genomic_DNA"/>
</dbReference>
<keyword evidence="2" id="KW-1185">Reference proteome</keyword>
<dbReference type="AlphaFoldDB" id="A0A5B7F9M8"/>
<dbReference type="Proteomes" id="UP000324222">
    <property type="component" value="Unassembled WGS sequence"/>
</dbReference>
<evidence type="ECO:0000313" key="1">
    <source>
        <dbReference type="EMBL" id="MPC41939.1"/>
    </source>
</evidence>
<name>A0A5B7F9M8_PORTR</name>
<organism evidence="1 2">
    <name type="scientific">Portunus trituberculatus</name>
    <name type="common">Swimming crab</name>
    <name type="synonym">Neptunus trituberculatus</name>
    <dbReference type="NCBI Taxonomy" id="210409"/>
    <lineage>
        <taxon>Eukaryota</taxon>
        <taxon>Metazoa</taxon>
        <taxon>Ecdysozoa</taxon>
        <taxon>Arthropoda</taxon>
        <taxon>Crustacea</taxon>
        <taxon>Multicrustacea</taxon>
        <taxon>Malacostraca</taxon>
        <taxon>Eumalacostraca</taxon>
        <taxon>Eucarida</taxon>
        <taxon>Decapoda</taxon>
        <taxon>Pleocyemata</taxon>
        <taxon>Brachyura</taxon>
        <taxon>Eubrachyura</taxon>
        <taxon>Portunoidea</taxon>
        <taxon>Portunidae</taxon>
        <taxon>Portuninae</taxon>
        <taxon>Portunus</taxon>
    </lineage>
</organism>
<gene>
    <name evidence="1" type="ORF">E2C01_035550</name>
</gene>